<sequence>MKTKTAVQPLYFIPEPLDNKRLAHLCGPMDENLRQISAALDVTIFRRGEKFIVGGGNGARALEILEQFYQQADKIVSLEEVQLALVEQRAALAEPELVLPAAAKPSKKKAVESVTDAPVLKTRRHDLRGRTPHQIQYIKAIMEHDITFGVGPAGTGKTYLAVACAVDALERDAVKRIVLTRPAVEAGERLGFLPGDLSQKIDPYLRPLYDALYDLLGFDRTQKMFEKQAIEIAPLAYMRGRTLNHAFVILDEAQNTTPEQMKMFLTRIGFGSKAVITGDITQIDLQHNQKSGLVEAIDVLKDVRGLAFTRFSSADVVRHPLVARIVDAYDGASQLAKPAAKKTVATKTTTKHAAKK</sequence>
<proteinExistence type="inferred from homology"/>
<comment type="subcellular location">
    <subcellularLocation>
        <location evidence="1">Cytoplasm</location>
    </subcellularLocation>
</comment>
<keyword evidence="5" id="KW-0067">ATP-binding</keyword>
<evidence type="ECO:0000256" key="6">
    <source>
        <dbReference type="ARBA" id="ARBA00039970"/>
    </source>
</evidence>
<dbReference type="PANTHER" id="PTHR30473">
    <property type="entry name" value="PROTEIN PHOH"/>
    <property type="match status" value="1"/>
</dbReference>
<dbReference type="RefSeq" id="WP_382273126.1">
    <property type="nucleotide sequence ID" value="NZ_JBHTBU010000003.1"/>
</dbReference>
<accession>A0ABW2IFG3</accession>
<evidence type="ECO:0000313" key="9">
    <source>
        <dbReference type="Proteomes" id="UP001596542"/>
    </source>
</evidence>
<dbReference type="InterPro" id="IPR027417">
    <property type="entry name" value="P-loop_NTPase"/>
</dbReference>
<evidence type="ECO:0000256" key="2">
    <source>
        <dbReference type="ARBA" id="ARBA00010393"/>
    </source>
</evidence>
<keyword evidence="3" id="KW-0963">Cytoplasm</keyword>
<evidence type="ECO:0000256" key="1">
    <source>
        <dbReference type="ARBA" id="ARBA00004496"/>
    </source>
</evidence>
<evidence type="ECO:0000313" key="8">
    <source>
        <dbReference type="EMBL" id="MFC7289866.1"/>
    </source>
</evidence>
<gene>
    <name evidence="8" type="ORF">ACFQPC_17585</name>
</gene>
<dbReference type="PANTHER" id="PTHR30473:SF1">
    <property type="entry name" value="PHOH-LIKE PROTEIN"/>
    <property type="match status" value="1"/>
</dbReference>
<comment type="caution">
    <text evidence="8">The sequence shown here is derived from an EMBL/GenBank/DDBJ whole genome shotgun (WGS) entry which is preliminary data.</text>
</comment>
<evidence type="ECO:0000256" key="3">
    <source>
        <dbReference type="ARBA" id="ARBA00022490"/>
    </source>
</evidence>
<dbReference type="EMBL" id="JBHTBU010000003">
    <property type="protein sequence ID" value="MFC7289866.1"/>
    <property type="molecule type" value="Genomic_DNA"/>
</dbReference>
<feature type="domain" description="PhoH-like protein" evidence="7">
    <location>
        <begin position="127"/>
        <end position="330"/>
    </location>
</feature>
<dbReference type="InterPro" id="IPR003714">
    <property type="entry name" value="PhoH"/>
</dbReference>
<name>A0ABW2IFG3_9BURK</name>
<organism evidence="8 9">
    <name type="scientific">Herminiimonas glaciei</name>
    <dbReference type="NCBI Taxonomy" id="523788"/>
    <lineage>
        <taxon>Bacteria</taxon>
        <taxon>Pseudomonadati</taxon>
        <taxon>Pseudomonadota</taxon>
        <taxon>Betaproteobacteria</taxon>
        <taxon>Burkholderiales</taxon>
        <taxon>Oxalobacteraceae</taxon>
        <taxon>Herminiimonas</taxon>
    </lineage>
</organism>
<reference evidence="9" key="1">
    <citation type="journal article" date="2019" name="Int. J. Syst. Evol. Microbiol.">
        <title>The Global Catalogue of Microorganisms (GCM) 10K type strain sequencing project: providing services to taxonomists for standard genome sequencing and annotation.</title>
        <authorList>
            <consortium name="The Broad Institute Genomics Platform"/>
            <consortium name="The Broad Institute Genome Sequencing Center for Infectious Disease"/>
            <person name="Wu L."/>
            <person name="Ma J."/>
        </authorList>
    </citation>
    <scope>NUCLEOTIDE SEQUENCE [LARGE SCALE GENOMIC DNA]</scope>
    <source>
        <strain evidence="9">KACC 12508</strain>
    </source>
</reference>
<evidence type="ECO:0000256" key="5">
    <source>
        <dbReference type="ARBA" id="ARBA00022840"/>
    </source>
</evidence>
<dbReference type="SUPFAM" id="SSF52540">
    <property type="entry name" value="P-loop containing nucleoside triphosphate hydrolases"/>
    <property type="match status" value="1"/>
</dbReference>
<keyword evidence="4" id="KW-0547">Nucleotide-binding</keyword>
<comment type="similarity">
    <text evidence="2">Belongs to the PhoH family.</text>
</comment>
<evidence type="ECO:0000256" key="4">
    <source>
        <dbReference type="ARBA" id="ARBA00022741"/>
    </source>
</evidence>
<protein>
    <recommendedName>
        <fullName evidence="6">PhoH-like protein</fullName>
    </recommendedName>
</protein>
<dbReference type="InterPro" id="IPR051451">
    <property type="entry name" value="PhoH2-like"/>
</dbReference>
<keyword evidence="9" id="KW-1185">Reference proteome</keyword>
<dbReference type="Gene3D" id="3.40.50.300">
    <property type="entry name" value="P-loop containing nucleotide triphosphate hydrolases"/>
    <property type="match status" value="1"/>
</dbReference>
<dbReference type="Proteomes" id="UP001596542">
    <property type="component" value="Unassembled WGS sequence"/>
</dbReference>
<dbReference type="Pfam" id="PF02562">
    <property type="entry name" value="PhoH"/>
    <property type="match status" value="1"/>
</dbReference>
<evidence type="ECO:0000259" key="7">
    <source>
        <dbReference type="Pfam" id="PF02562"/>
    </source>
</evidence>